<keyword evidence="3" id="KW-1185">Reference proteome</keyword>
<feature type="region of interest" description="Disordered" evidence="1">
    <location>
        <begin position="843"/>
        <end position="866"/>
    </location>
</feature>
<reference evidence="2 3" key="1">
    <citation type="submission" date="2024-01" db="EMBL/GenBank/DDBJ databases">
        <title>Comparative genomics of Cryptococcus and Kwoniella reveals pathogenesis evolution and contrasting modes of karyotype evolution via chromosome fusion or intercentromeric recombination.</title>
        <authorList>
            <person name="Coelho M.A."/>
            <person name="David-Palma M."/>
            <person name="Shea T."/>
            <person name="Bowers K."/>
            <person name="McGinley-Smith S."/>
            <person name="Mohammad A.W."/>
            <person name="Gnirke A."/>
            <person name="Yurkov A.M."/>
            <person name="Nowrousian M."/>
            <person name="Sun S."/>
            <person name="Cuomo C.A."/>
            <person name="Heitman J."/>
        </authorList>
    </citation>
    <scope>NUCLEOTIDE SEQUENCE [LARGE SCALE GENOMIC DNA]</scope>
    <source>
        <strain evidence="2">CBS 11374</strain>
    </source>
</reference>
<feature type="region of interest" description="Disordered" evidence="1">
    <location>
        <begin position="556"/>
        <end position="615"/>
    </location>
</feature>
<feature type="region of interest" description="Disordered" evidence="1">
    <location>
        <begin position="349"/>
        <end position="396"/>
    </location>
</feature>
<name>A0ABZ1D0U9_9TREE</name>
<feature type="compositionally biased region" description="Acidic residues" evidence="1">
    <location>
        <begin position="359"/>
        <end position="368"/>
    </location>
</feature>
<feature type="compositionally biased region" description="Polar residues" evidence="1">
    <location>
        <begin position="700"/>
        <end position="711"/>
    </location>
</feature>
<feature type="region of interest" description="Disordered" evidence="1">
    <location>
        <begin position="489"/>
        <end position="519"/>
    </location>
</feature>
<feature type="compositionally biased region" description="Basic and acidic residues" evidence="1">
    <location>
        <begin position="245"/>
        <end position="270"/>
    </location>
</feature>
<sequence length="866" mass="95830">MAPQPPNWSVLPYPYEEHVHGMTYHPPPLHPPPTQQNSWVNYYPPRPLLEHIEEDDTTDSYHDLPQDCEIEGEDELEFDPIIDCRPNRRNKKIPSGQGPTARSSTSVKSKGKAKTKATSRSRATSIINPDTFPIDDTPGDVDVTSTMTAIFLPDPSQPPIQLRGMSKNGLLPAPEGCILDVNDLLILHPSKKEHQGLKGHTSQYEMYTCRVCSKTYDGKNARSVARRHLQDKHGVPLSVQKRRSRWDYEPDRPKSEKDAKERSLKSKRDWVNRHRQIQKLEKNHEPFLERFGPNGIIAPCGTKLVAPMFRGEVEAPTKGKNKRYLDGTNGNLIIPESILRGLDSIMDSKSTLRSSGDMDTQDPPDEQQEVSVKTIQSKVKARKGQGKKTSAKGREPLTLLDAQESLASRTETPLRALSSISNSPDQQYPMQYQDSATPITSFRGLPSHPPHIYALQNSQPLQPASMAFYNGQYHFTFQPTFSHDVQQFQSYGEPDEMESSQILPKEEESVPSSPEEMAPMPEQQWVASDSWTQLQVECHPVDQALDITQQWQGLQPSNWSQEEAGGSVNGDLKDGSTETEGEGEAVAAESLLNLHSTPSRGPDDTGRNDVQLDRAQVQFNRLPKAVEDVNTVPGVDAGDPAWSSQLLSAPTIKSPTRPRAGRSSSFIQPFRDPRPEVTRSLSFDARPNLEDPFVLPESPTRPSSVNGSNRLTPLASIRRAKRHTISLPSPSPLTTSLKKRKEAPTSPVNRRALKPVSTNFTFNFRPNYSGSFATPIKPSSANSISNSTFPQSVTKEWLQFSSPNNADAAMSLGLVPTHLAPATPGLTGIVGAETPEMTILEARAKKRRSEAGTPGLGIGSGLRRRS</sequence>
<dbReference type="EMBL" id="CP141886">
    <property type="protein sequence ID" value="WRT67593.1"/>
    <property type="molecule type" value="Genomic_DNA"/>
</dbReference>
<dbReference type="Proteomes" id="UP001329825">
    <property type="component" value="Chromosome 6"/>
</dbReference>
<evidence type="ECO:0000313" key="2">
    <source>
        <dbReference type="EMBL" id="WRT67593.1"/>
    </source>
</evidence>
<proteinExistence type="predicted"/>
<evidence type="ECO:0000313" key="3">
    <source>
        <dbReference type="Proteomes" id="UP001329825"/>
    </source>
</evidence>
<feature type="region of interest" description="Disordered" evidence="1">
    <location>
        <begin position="689"/>
        <end position="751"/>
    </location>
</feature>
<evidence type="ECO:0000256" key="1">
    <source>
        <dbReference type="SAM" id="MobiDB-lite"/>
    </source>
</evidence>
<feature type="compositionally biased region" description="Acidic residues" evidence="1">
    <location>
        <begin position="71"/>
        <end position="80"/>
    </location>
</feature>
<gene>
    <name evidence="2" type="ORF">IL334_004565</name>
</gene>
<feature type="compositionally biased region" description="Polar residues" evidence="1">
    <location>
        <begin position="349"/>
        <end position="358"/>
    </location>
</feature>
<feature type="region of interest" description="Disordered" evidence="1">
    <location>
        <begin position="226"/>
        <end position="270"/>
    </location>
</feature>
<feature type="compositionally biased region" description="Polar residues" evidence="1">
    <location>
        <begin position="642"/>
        <end position="654"/>
    </location>
</feature>
<feature type="compositionally biased region" description="Basic residues" evidence="1">
    <location>
        <begin position="379"/>
        <end position="391"/>
    </location>
</feature>
<feature type="compositionally biased region" description="Basic and acidic residues" evidence="1">
    <location>
        <begin position="601"/>
        <end position="612"/>
    </location>
</feature>
<dbReference type="GeneID" id="87956696"/>
<feature type="compositionally biased region" description="Low complexity" evidence="1">
    <location>
        <begin position="510"/>
        <end position="519"/>
    </location>
</feature>
<evidence type="ECO:0008006" key="4">
    <source>
        <dbReference type="Google" id="ProtNLM"/>
    </source>
</evidence>
<feature type="compositionally biased region" description="Low complexity" evidence="1">
    <location>
        <begin position="725"/>
        <end position="736"/>
    </location>
</feature>
<feature type="region of interest" description="Disordered" evidence="1">
    <location>
        <begin position="639"/>
        <end position="677"/>
    </location>
</feature>
<accession>A0ABZ1D0U9</accession>
<organism evidence="2 3">
    <name type="scientific">Kwoniella shivajii</name>
    <dbReference type="NCBI Taxonomy" id="564305"/>
    <lineage>
        <taxon>Eukaryota</taxon>
        <taxon>Fungi</taxon>
        <taxon>Dikarya</taxon>
        <taxon>Basidiomycota</taxon>
        <taxon>Agaricomycotina</taxon>
        <taxon>Tremellomycetes</taxon>
        <taxon>Tremellales</taxon>
        <taxon>Cryptococcaceae</taxon>
        <taxon>Kwoniella</taxon>
    </lineage>
</organism>
<feature type="region of interest" description="Disordered" evidence="1">
    <location>
        <begin position="71"/>
        <end position="137"/>
    </location>
</feature>
<feature type="compositionally biased region" description="Basic residues" evidence="1">
    <location>
        <begin position="109"/>
        <end position="119"/>
    </location>
</feature>
<protein>
    <recommendedName>
        <fullName evidence="4">C2H2-type domain-containing protein</fullName>
    </recommendedName>
</protein>
<dbReference type="RefSeq" id="XP_062792333.1">
    <property type="nucleotide sequence ID" value="XM_062936282.1"/>
</dbReference>